<comment type="caution">
    <text evidence="1">The sequence shown here is derived from an EMBL/GenBank/DDBJ whole genome shotgun (WGS) entry which is preliminary data.</text>
</comment>
<proteinExistence type="predicted"/>
<feature type="non-terminal residue" evidence="1">
    <location>
        <position position="1"/>
    </location>
</feature>
<dbReference type="RefSeq" id="WP_216626762.1">
    <property type="nucleotide sequence ID" value="NZ_WHOB01000079.1"/>
</dbReference>
<dbReference type="Gene3D" id="2.60.120.40">
    <property type="match status" value="1"/>
</dbReference>
<dbReference type="Proteomes" id="UP000596857">
    <property type="component" value="Unassembled WGS sequence"/>
</dbReference>
<evidence type="ECO:0000313" key="1">
    <source>
        <dbReference type="EMBL" id="NOU82501.1"/>
    </source>
</evidence>
<dbReference type="EMBL" id="WHOB01000079">
    <property type="protein sequence ID" value="NOU82501.1"/>
    <property type="molecule type" value="Genomic_DNA"/>
</dbReference>
<reference evidence="1 2" key="1">
    <citation type="submission" date="2019-10" db="EMBL/GenBank/DDBJ databases">
        <title>Description of Paenibacillus terricola sp. nov.</title>
        <authorList>
            <person name="Carlier A."/>
            <person name="Qi S."/>
        </authorList>
    </citation>
    <scope>NUCLEOTIDE SEQUENCE [LARGE SCALE GENOMIC DNA]</scope>
    <source>
        <strain evidence="1 2">LMG 31459</strain>
    </source>
</reference>
<sequence length="150" mass="14809">GATGVTGATGTSPAGLSEYAYIYNLAAQTVPLEADVTFSNNGPIIGAITHTAGSSVITIGTAGDYAVWFNATGVEPNQFSLFQNGTSVAGATYGSGAGTQANPGMVIVVAAAGDSLTLRNHSSSAAITLQTLSGGTQANANASILIQKIN</sequence>
<protein>
    <submittedName>
        <fullName evidence="1">Collagen-like protein</fullName>
    </submittedName>
</protein>
<accession>A0ABX1YRI8</accession>
<evidence type="ECO:0000313" key="2">
    <source>
        <dbReference type="Proteomes" id="UP000596857"/>
    </source>
</evidence>
<name>A0ABX1YRI8_9BACL</name>
<organism evidence="1 2">
    <name type="scientific">Paenibacillus phytohabitans</name>
    <dbReference type="NCBI Taxonomy" id="2654978"/>
    <lineage>
        <taxon>Bacteria</taxon>
        <taxon>Bacillati</taxon>
        <taxon>Bacillota</taxon>
        <taxon>Bacilli</taxon>
        <taxon>Bacillales</taxon>
        <taxon>Paenibacillaceae</taxon>
        <taxon>Paenibacillus</taxon>
    </lineage>
</organism>
<dbReference type="InterPro" id="IPR008983">
    <property type="entry name" value="Tumour_necrosis_fac-like_dom"/>
</dbReference>
<gene>
    <name evidence="1" type="ORF">GC101_26915</name>
</gene>
<keyword evidence="2" id="KW-1185">Reference proteome</keyword>